<feature type="binding site" evidence="2">
    <location>
        <position position="35"/>
    </location>
    <ligand>
        <name>Mn(2+)</name>
        <dbReference type="ChEBI" id="CHEBI:29035"/>
        <label>1</label>
    </ligand>
</feature>
<dbReference type="EMBL" id="JARRTL010000006">
    <property type="protein sequence ID" value="MEC0484001.1"/>
    <property type="molecule type" value="Genomic_DNA"/>
</dbReference>
<comment type="cofactor">
    <cofactor evidence="2">
        <name>Mn(2+)</name>
        <dbReference type="ChEBI" id="CHEBI:29035"/>
    </cofactor>
    <text evidence="2">Binds 2 manganese ions per subunit.</text>
</comment>
<protein>
    <submittedName>
        <fullName evidence="5 6">Manganese catalase</fullName>
    </submittedName>
</protein>
<comment type="cofactor">
    <cofactor evidence="3">
        <name>Ca(2+)</name>
        <dbReference type="ChEBI" id="CHEBI:29108"/>
    </cofactor>
    <text evidence="3">Binds 1 Ca(2+) ion per subunit.</text>
</comment>
<dbReference type="Gene3D" id="3.30.1530.10">
    <property type="entry name" value="manganese catalase, domain 2, chain A"/>
    <property type="match status" value="1"/>
</dbReference>
<dbReference type="EMBL" id="LECW02000045">
    <property type="protein sequence ID" value="KRT90306.1"/>
    <property type="molecule type" value="Genomic_DNA"/>
</dbReference>
<dbReference type="Gene3D" id="1.20.1260.10">
    <property type="match status" value="1"/>
</dbReference>
<feature type="binding site" evidence="2">
    <location>
        <position position="66"/>
    </location>
    <ligand>
        <name>Mn(2+)</name>
        <dbReference type="ChEBI" id="CHEBI:29035"/>
        <label>2</label>
    </ligand>
</feature>
<feature type="binding site" evidence="3">
    <location>
        <position position="222"/>
    </location>
    <ligand>
        <name>Ca(2+)</name>
        <dbReference type="ChEBI" id="CHEBI:29108"/>
    </ligand>
</feature>
<organism evidence="5 7">
    <name type="scientific">Bacillus glycinifermentans</name>
    <dbReference type="NCBI Taxonomy" id="1664069"/>
    <lineage>
        <taxon>Bacteria</taxon>
        <taxon>Bacillati</taxon>
        <taxon>Bacillota</taxon>
        <taxon>Bacilli</taxon>
        <taxon>Bacillales</taxon>
        <taxon>Bacillaceae</taxon>
        <taxon>Bacillus</taxon>
    </lineage>
</organism>
<evidence type="ECO:0000256" key="3">
    <source>
        <dbReference type="PIRSR" id="PIRSR607760-2"/>
    </source>
</evidence>
<feature type="binding site" evidence="2">
    <location>
        <position position="182"/>
    </location>
    <ligand>
        <name>Mn(2+)</name>
        <dbReference type="ChEBI" id="CHEBI:29035"/>
        <label>1</label>
    </ligand>
</feature>
<feature type="binding site" evidence="3">
    <location>
        <position position="61"/>
    </location>
    <ligand>
        <name>Ca(2+)</name>
        <dbReference type="ChEBI" id="CHEBI:29108"/>
    </ligand>
</feature>
<gene>
    <name evidence="5" type="ORF">AB447_206930</name>
    <name evidence="6" type="ORF">P8828_03920</name>
</gene>
<evidence type="ECO:0000313" key="8">
    <source>
        <dbReference type="Proteomes" id="UP001341297"/>
    </source>
</evidence>
<dbReference type="Proteomes" id="UP001341297">
    <property type="component" value="Unassembled WGS sequence"/>
</dbReference>
<reference evidence="5 7" key="1">
    <citation type="journal article" date="2015" name="Int. J. Syst. Evol. Microbiol.">
        <title>Bacillus glycinifermentans sp. nov., isolated from fermented soybean paste.</title>
        <authorList>
            <person name="Kim S.J."/>
            <person name="Dunlap C.A."/>
            <person name="Kwon S.W."/>
            <person name="Rooney A.P."/>
        </authorList>
    </citation>
    <scope>NUCLEOTIDE SEQUENCE [LARGE SCALE GENOMIC DNA]</scope>
    <source>
        <strain evidence="5 7">GO-13</strain>
    </source>
</reference>
<comment type="caution">
    <text evidence="5">The sequence shown here is derived from an EMBL/GenBank/DDBJ whole genome shotgun (WGS) entry which is preliminary data.</text>
</comment>
<keyword evidence="2" id="KW-0464">Manganese</keyword>
<dbReference type="RefSeq" id="WP_048354086.1">
    <property type="nucleotide sequence ID" value="NZ_CP095476.1"/>
</dbReference>
<comment type="similarity">
    <text evidence="1">Belongs to the manganese catalase family.</text>
</comment>
<dbReference type="CDD" id="cd01051">
    <property type="entry name" value="Mn_catalase"/>
    <property type="match status" value="1"/>
</dbReference>
<dbReference type="InterPro" id="IPR027407">
    <property type="entry name" value="Mn_catalase_C"/>
</dbReference>
<proteinExistence type="inferred from homology"/>
<keyword evidence="3" id="KW-0106">Calcium</keyword>
<dbReference type="InterPro" id="IPR009078">
    <property type="entry name" value="Ferritin-like_SF"/>
</dbReference>
<feature type="region of interest" description="Disordered" evidence="4">
    <location>
        <begin position="233"/>
        <end position="275"/>
    </location>
</feature>
<dbReference type="Proteomes" id="UP000036168">
    <property type="component" value="Unassembled WGS sequence"/>
</dbReference>
<feature type="binding site" evidence="3">
    <location>
        <position position="224"/>
    </location>
    <ligand>
        <name>Ca(2+)</name>
        <dbReference type="ChEBI" id="CHEBI:29108"/>
    </ligand>
</feature>
<keyword evidence="2" id="KW-0479">Metal-binding</keyword>
<evidence type="ECO:0000256" key="2">
    <source>
        <dbReference type="PIRSR" id="PIRSR607760-1"/>
    </source>
</evidence>
<dbReference type="GO" id="GO:0046872">
    <property type="term" value="F:metal ion binding"/>
    <property type="evidence" value="ECO:0007669"/>
    <property type="project" value="UniProtKB-KW"/>
</dbReference>
<name>A0A0J6EN42_9BACI</name>
<evidence type="ECO:0000256" key="1">
    <source>
        <dbReference type="ARBA" id="ARBA00007644"/>
    </source>
</evidence>
<dbReference type="Pfam" id="PF05067">
    <property type="entry name" value="Mn_catalase"/>
    <property type="match status" value="1"/>
</dbReference>
<accession>A0A0J6EN42</accession>
<dbReference type="STRING" id="1664069.BGLY_4290"/>
<feature type="binding site" evidence="2">
    <location>
        <position position="69"/>
    </location>
    <ligand>
        <name>Mn(2+)</name>
        <dbReference type="ChEBI" id="CHEBI:29035"/>
        <label>1</label>
    </ligand>
</feature>
<dbReference type="PATRIC" id="fig|1664069.3.peg.4389"/>
<feature type="binding site" evidence="2">
    <location>
        <position position="149"/>
    </location>
    <ligand>
        <name>Mn(2+)</name>
        <dbReference type="ChEBI" id="CHEBI:29035"/>
        <label>1</label>
    </ligand>
</feature>
<evidence type="ECO:0000256" key="4">
    <source>
        <dbReference type="SAM" id="MobiDB-lite"/>
    </source>
</evidence>
<feature type="binding site" evidence="3">
    <location>
        <position position="57"/>
    </location>
    <ligand>
        <name>Ca(2+)</name>
        <dbReference type="ChEBI" id="CHEBI:29108"/>
    </ligand>
</feature>
<reference evidence="6 8" key="3">
    <citation type="submission" date="2023-03" db="EMBL/GenBank/DDBJ databases">
        <title>Agriculturally important microbes genome sequencing.</title>
        <authorList>
            <person name="Dunlap C."/>
        </authorList>
    </citation>
    <scope>NUCLEOTIDE SEQUENCE [LARGE SCALE GENOMIC DNA]</scope>
    <source>
        <strain evidence="6 8">CBP-3203</strain>
    </source>
</reference>
<dbReference type="SUPFAM" id="SSF47240">
    <property type="entry name" value="Ferritin-like"/>
    <property type="match status" value="1"/>
</dbReference>
<dbReference type="InterPro" id="IPR012347">
    <property type="entry name" value="Ferritin-like"/>
</dbReference>
<sequence length="275" mass="30308">MFKHSKVLQYPAKPDKPDPVFAKKMQEILGGQYGEISVAMQYLFQGWNTRGNEAYKDLLMDTAAEEIGHVEMIATMIARLLEDAPVYEQEKAAEDPVIGSVMGGMNPHHAIVSGLGAMPESSTGVPWNAGYIVASGNLLADMRANVNAESQGRLQVARLYEMTDDKGVKDMLGFLLARDTMHQNQWIAAIRDLEEKEGVVVPGTLPKECEKDEFAHTLYNFSEGEESAGLDWLKEDAPDGAPFEYENGPVAYGEKPELKPAPKQSHNTPPADERL</sequence>
<accession>A0A0J6EGT9</accession>
<dbReference type="AlphaFoldDB" id="A0A0J6EN42"/>
<evidence type="ECO:0000313" key="7">
    <source>
        <dbReference type="Proteomes" id="UP000036168"/>
    </source>
</evidence>
<feature type="binding site" evidence="3">
    <location>
        <position position="220"/>
    </location>
    <ligand>
        <name>Ca(2+)</name>
        <dbReference type="ChEBI" id="CHEBI:29108"/>
    </ligand>
</feature>
<dbReference type="InterPro" id="IPR007760">
    <property type="entry name" value="Mn_catalase"/>
</dbReference>
<evidence type="ECO:0000313" key="5">
    <source>
        <dbReference type="EMBL" id="KRT90306.1"/>
    </source>
</evidence>
<dbReference type="InterPro" id="IPR039377">
    <property type="entry name" value="Mn_catalase_dom"/>
</dbReference>
<reference evidence="5" key="2">
    <citation type="submission" date="2015-10" db="EMBL/GenBank/DDBJ databases">
        <authorList>
            <person name="Gilbert D.G."/>
        </authorList>
    </citation>
    <scope>NUCLEOTIDE SEQUENCE</scope>
    <source>
        <strain evidence="5">GO-13</strain>
    </source>
</reference>
<keyword evidence="8" id="KW-1185">Reference proteome</keyword>
<dbReference type="OrthoDB" id="9800585at2"/>
<evidence type="ECO:0000313" key="6">
    <source>
        <dbReference type="EMBL" id="MEC0484001.1"/>
    </source>
</evidence>